<dbReference type="RefSeq" id="WP_119712941.1">
    <property type="nucleotide sequence ID" value="NZ_RKLR01000008.1"/>
</dbReference>
<dbReference type="PANTHER" id="PTHR37692:SF1">
    <property type="entry name" value="DUF420 DOMAIN-CONTAINING PROTEIN"/>
    <property type="match status" value="1"/>
</dbReference>
<comment type="caution">
    <text evidence="2">The sequence shown here is derived from an EMBL/GenBank/DDBJ whole genome shotgun (WGS) entry which is preliminary data.</text>
</comment>
<keyword evidence="1" id="KW-0812">Transmembrane</keyword>
<accession>A0AAW4PVQ4</accession>
<dbReference type="Pfam" id="PF04238">
    <property type="entry name" value="DUF420"/>
    <property type="match status" value="1"/>
</dbReference>
<sequence length="206" mass="22434">MAIAETVRKRTRTHPRVVTAVLSIIGYVVVIGSFVGLVPFPELGRDTVILFGDLIAVINTAALTALITGWLFIRRGDVQKHKWSMLTSFALILLFLVVYIWKQAGGFTKEFVVSQGQFLAEFATLITYAYWGMLAVHILLSIVAVPVVLHAVVLGLSYSPAELGDTIHPRVGKAAVAAWSVSLALGIGTYLMLNHIYGWEGLRLAG</sequence>
<keyword evidence="1" id="KW-0472">Membrane</keyword>
<keyword evidence="3" id="KW-1185">Reference proteome</keyword>
<protein>
    <submittedName>
        <fullName evidence="2">DUF420 domain-containing protein</fullName>
    </submittedName>
</protein>
<evidence type="ECO:0000256" key="1">
    <source>
        <dbReference type="SAM" id="Phobius"/>
    </source>
</evidence>
<dbReference type="InterPro" id="IPR007352">
    <property type="entry name" value="DUF420"/>
</dbReference>
<feature type="transmembrane region" description="Helical" evidence="1">
    <location>
        <begin position="174"/>
        <end position="193"/>
    </location>
</feature>
<feature type="transmembrane region" description="Helical" evidence="1">
    <location>
        <begin position="128"/>
        <end position="153"/>
    </location>
</feature>
<evidence type="ECO:0000313" key="2">
    <source>
        <dbReference type="EMBL" id="MBX0324706.1"/>
    </source>
</evidence>
<dbReference type="EMBL" id="RKLR01000008">
    <property type="protein sequence ID" value="MBX0324706.1"/>
    <property type="molecule type" value="Genomic_DNA"/>
</dbReference>
<organism evidence="2 3">
    <name type="scientific">Haloarcula rubra</name>
    <dbReference type="NCBI Taxonomy" id="2487747"/>
    <lineage>
        <taxon>Archaea</taxon>
        <taxon>Methanobacteriati</taxon>
        <taxon>Methanobacteriota</taxon>
        <taxon>Stenosarchaea group</taxon>
        <taxon>Halobacteria</taxon>
        <taxon>Halobacteriales</taxon>
        <taxon>Haloarculaceae</taxon>
        <taxon>Haloarcula</taxon>
    </lineage>
</organism>
<reference evidence="2 3" key="1">
    <citation type="submission" date="2021-06" db="EMBL/GenBank/DDBJ databases">
        <title>Halomicroarcula sp. a new haloarchaeum isolated from saline soil.</title>
        <authorList>
            <person name="Duran-Viseras A."/>
            <person name="Sanchez-Porro C."/>
            <person name="Ventosa A."/>
        </authorList>
    </citation>
    <scope>NUCLEOTIDE SEQUENCE [LARGE SCALE GENOMIC DNA]</scope>
    <source>
        <strain evidence="2 3">F13</strain>
    </source>
</reference>
<feature type="transmembrane region" description="Helical" evidence="1">
    <location>
        <begin position="49"/>
        <end position="71"/>
    </location>
</feature>
<dbReference type="PANTHER" id="PTHR37692">
    <property type="entry name" value="HYPOTHETICAL MEMBRANE SPANNING PROTEIN"/>
    <property type="match status" value="1"/>
</dbReference>
<feature type="transmembrane region" description="Helical" evidence="1">
    <location>
        <begin position="17"/>
        <end position="37"/>
    </location>
</feature>
<dbReference type="Proteomes" id="UP001430377">
    <property type="component" value="Unassembled WGS sequence"/>
</dbReference>
<name>A0AAW4PVQ4_9EURY</name>
<gene>
    <name evidence="2" type="ORF">EGH21_16895</name>
</gene>
<feature type="transmembrane region" description="Helical" evidence="1">
    <location>
        <begin position="83"/>
        <end position="101"/>
    </location>
</feature>
<proteinExistence type="predicted"/>
<evidence type="ECO:0000313" key="3">
    <source>
        <dbReference type="Proteomes" id="UP001430377"/>
    </source>
</evidence>
<keyword evidence="1" id="KW-1133">Transmembrane helix</keyword>
<dbReference type="AlphaFoldDB" id="A0AAW4PVQ4"/>